<evidence type="ECO:0000313" key="2">
    <source>
        <dbReference type="Proteomes" id="UP000827133"/>
    </source>
</evidence>
<proteinExistence type="predicted"/>
<comment type="caution">
    <text evidence="1">The sequence shown here is derived from an EMBL/GenBank/DDBJ whole genome shotgun (WGS) entry which is preliminary data.</text>
</comment>
<keyword evidence="2" id="KW-1185">Reference proteome</keyword>
<protein>
    <submittedName>
        <fullName evidence="1">Uncharacterized protein</fullName>
    </submittedName>
</protein>
<reference evidence="1" key="1">
    <citation type="journal article" date="2021" name="Mol. Plant Microbe Interact.">
        <title>Telomere to telomere genome assembly of Fusarium musae F31, causal agent of crown rot disease of banana.</title>
        <authorList>
            <person name="Degradi L."/>
            <person name="Tava V."/>
            <person name="Kunova A."/>
            <person name="Cortesi P."/>
            <person name="Saracchi M."/>
            <person name="Pasquali M."/>
        </authorList>
    </citation>
    <scope>NUCLEOTIDE SEQUENCE</scope>
    <source>
        <strain evidence="1">F31</strain>
    </source>
</reference>
<dbReference type="EMBL" id="JAHBCI010000001">
    <property type="protein sequence ID" value="KAG9508203.1"/>
    <property type="molecule type" value="Genomic_DNA"/>
</dbReference>
<gene>
    <name evidence="1" type="ORF">J7337_001766</name>
</gene>
<name>A0A9P8DUE3_9HYPO</name>
<organism evidence="1 2">
    <name type="scientific">Fusarium musae</name>
    <dbReference type="NCBI Taxonomy" id="1042133"/>
    <lineage>
        <taxon>Eukaryota</taxon>
        <taxon>Fungi</taxon>
        <taxon>Dikarya</taxon>
        <taxon>Ascomycota</taxon>
        <taxon>Pezizomycotina</taxon>
        <taxon>Sordariomycetes</taxon>
        <taxon>Hypocreomycetidae</taxon>
        <taxon>Hypocreales</taxon>
        <taxon>Nectriaceae</taxon>
        <taxon>Fusarium</taxon>
    </lineage>
</organism>
<dbReference type="KEGG" id="fmu:J7337_001766"/>
<dbReference type="AlphaFoldDB" id="A0A9P8DUE3"/>
<accession>A0A9P8DUE3</accession>
<dbReference type="Proteomes" id="UP000827133">
    <property type="component" value="Unassembled WGS sequence"/>
</dbReference>
<sequence>MHSEVPYWRRLRKLSGTLRGSDCQECSNKKMAIVDLLEFRSYSKINMYETPIVVLGCGHFFTRETLDGLVGLNEVYTIGMFGSYTGLKDISTSLTEKTPYCPSCKRSIRQFATKRYNRVINRAVMEDICKRFLIKGRESLQKLNHKLLRAETSLGSSRRSTAPGHHHTATTFFRERHMKMTGEENQPIKKLSDAIATSRPQDSGGSKSVTQMMGAMKLSQPSPDNQILLGARLLAIEAQ</sequence>
<dbReference type="RefSeq" id="XP_044687202.1">
    <property type="nucleotide sequence ID" value="XM_044819500.1"/>
</dbReference>
<dbReference type="GeneID" id="68309623"/>
<evidence type="ECO:0000313" key="1">
    <source>
        <dbReference type="EMBL" id="KAG9508203.1"/>
    </source>
</evidence>